<feature type="compositionally biased region" description="Low complexity" evidence="4">
    <location>
        <begin position="414"/>
        <end position="425"/>
    </location>
</feature>
<feature type="compositionally biased region" description="Pro residues" evidence="4">
    <location>
        <begin position="404"/>
        <end position="413"/>
    </location>
</feature>
<dbReference type="InterPro" id="IPR013520">
    <property type="entry name" value="Ribonucl_H"/>
</dbReference>
<feature type="region of interest" description="Disordered" evidence="4">
    <location>
        <begin position="389"/>
        <end position="432"/>
    </location>
</feature>
<evidence type="ECO:0000259" key="5">
    <source>
        <dbReference type="SMART" id="SM00479"/>
    </source>
</evidence>
<name>A0A8J4DMZ7_9ACTN</name>
<dbReference type="SUPFAM" id="SSF52113">
    <property type="entry name" value="BRCT domain"/>
    <property type="match status" value="1"/>
</dbReference>
<dbReference type="Pfam" id="PF02342">
    <property type="entry name" value="TerD"/>
    <property type="match status" value="1"/>
</dbReference>
<gene>
    <name evidence="6" type="ORF">Val02_12060</name>
</gene>
<dbReference type="InterPro" id="IPR036420">
    <property type="entry name" value="BRCT_dom_sf"/>
</dbReference>
<dbReference type="CDD" id="cd06974">
    <property type="entry name" value="TerD_like"/>
    <property type="match status" value="1"/>
</dbReference>
<dbReference type="Gene3D" id="3.30.420.10">
    <property type="entry name" value="Ribonuclease H-like superfamily/Ribonuclease H"/>
    <property type="match status" value="1"/>
</dbReference>
<evidence type="ECO:0000313" key="7">
    <source>
        <dbReference type="Proteomes" id="UP000619260"/>
    </source>
</evidence>
<evidence type="ECO:0000256" key="4">
    <source>
        <dbReference type="SAM" id="MobiDB-lite"/>
    </source>
</evidence>
<dbReference type="Proteomes" id="UP000619260">
    <property type="component" value="Unassembled WGS sequence"/>
</dbReference>
<feature type="domain" description="Exonuclease" evidence="5">
    <location>
        <begin position="6"/>
        <end position="171"/>
    </location>
</feature>
<evidence type="ECO:0000313" key="6">
    <source>
        <dbReference type="EMBL" id="GIJ44320.1"/>
    </source>
</evidence>
<accession>A0A8J4DMZ7</accession>
<dbReference type="InterPro" id="IPR003325">
    <property type="entry name" value="TerD"/>
</dbReference>
<organism evidence="6 7">
    <name type="scientific">Virgisporangium aliadipatigenens</name>
    <dbReference type="NCBI Taxonomy" id="741659"/>
    <lineage>
        <taxon>Bacteria</taxon>
        <taxon>Bacillati</taxon>
        <taxon>Actinomycetota</taxon>
        <taxon>Actinomycetes</taxon>
        <taxon>Micromonosporales</taxon>
        <taxon>Micromonosporaceae</taxon>
        <taxon>Virgisporangium</taxon>
    </lineage>
</organism>
<evidence type="ECO:0000256" key="2">
    <source>
        <dbReference type="ARBA" id="ARBA00022801"/>
    </source>
</evidence>
<dbReference type="Gene3D" id="2.60.60.30">
    <property type="entry name" value="sav2460 like domains"/>
    <property type="match status" value="1"/>
</dbReference>
<dbReference type="SMART" id="SM00479">
    <property type="entry name" value="EXOIII"/>
    <property type="match status" value="1"/>
</dbReference>
<proteinExistence type="predicted"/>
<dbReference type="CDD" id="cd06127">
    <property type="entry name" value="DEDDh"/>
    <property type="match status" value="1"/>
</dbReference>
<dbReference type="FunFam" id="3.30.420.10:FF:000045">
    <property type="entry name" value="3'-5' exonuclease DinG"/>
    <property type="match status" value="1"/>
</dbReference>
<dbReference type="GO" id="GO:0003676">
    <property type="term" value="F:nucleic acid binding"/>
    <property type="evidence" value="ECO:0007669"/>
    <property type="project" value="InterPro"/>
</dbReference>
<evidence type="ECO:0000256" key="1">
    <source>
        <dbReference type="ARBA" id="ARBA00022722"/>
    </source>
</evidence>
<dbReference type="Pfam" id="PF00929">
    <property type="entry name" value="RNase_T"/>
    <property type="match status" value="1"/>
</dbReference>
<evidence type="ECO:0000256" key="3">
    <source>
        <dbReference type="ARBA" id="ARBA00022839"/>
    </source>
</evidence>
<dbReference type="PANTHER" id="PTHR30231:SF4">
    <property type="entry name" value="PROTEIN NEN2"/>
    <property type="match status" value="1"/>
</dbReference>
<dbReference type="GO" id="GO:0008408">
    <property type="term" value="F:3'-5' exonuclease activity"/>
    <property type="evidence" value="ECO:0007669"/>
    <property type="project" value="TreeGrafter"/>
</dbReference>
<keyword evidence="2" id="KW-0378">Hydrolase</keyword>
<comment type="caution">
    <text evidence="6">The sequence shown here is derived from an EMBL/GenBank/DDBJ whole genome shotgun (WGS) entry which is preliminary data.</text>
</comment>
<dbReference type="InterPro" id="IPR012337">
    <property type="entry name" value="RNaseH-like_sf"/>
</dbReference>
<dbReference type="PANTHER" id="PTHR30231">
    <property type="entry name" value="DNA POLYMERASE III SUBUNIT EPSILON"/>
    <property type="match status" value="1"/>
</dbReference>
<keyword evidence="1" id="KW-0540">Nuclease</keyword>
<dbReference type="EMBL" id="BOPF01000003">
    <property type="protein sequence ID" value="GIJ44320.1"/>
    <property type="molecule type" value="Genomic_DNA"/>
</dbReference>
<protein>
    <recommendedName>
        <fullName evidence="5">Exonuclease domain-containing protein</fullName>
    </recommendedName>
</protein>
<dbReference type="AlphaFoldDB" id="A0A8J4DMZ7"/>
<dbReference type="RefSeq" id="WP_203897872.1">
    <property type="nucleotide sequence ID" value="NZ_BOPF01000003.1"/>
</dbReference>
<dbReference type="Gene3D" id="3.40.50.10190">
    <property type="entry name" value="BRCT domain"/>
    <property type="match status" value="1"/>
</dbReference>
<keyword evidence="7" id="KW-1185">Reference proteome</keyword>
<reference evidence="6" key="1">
    <citation type="submission" date="2021-01" db="EMBL/GenBank/DDBJ databases">
        <title>Whole genome shotgun sequence of Virgisporangium aliadipatigenens NBRC 105644.</title>
        <authorList>
            <person name="Komaki H."/>
            <person name="Tamura T."/>
        </authorList>
    </citation>
    <scope>NUCLEOTIDE SEQUENCE</scope>
    <source>
        <strain evidence="6">NBRC 105644</strain>
    </source>
</reference>
<sequence length="600" mass="63123">MGARRRYAVVDVETTGLRPSADRVLQIAVIQLEADGSPGRSWSTLLDPGIDPGPVHIHGLSRERLAGAPLFPSVVHHLAELLEGRVLVAHNARFDWRFLAAEARRALHPLPVTERLCTLALTRRLDLPVPSLSLASLAAHWGVAQSRPHDAEDDTRVLAEILVHSLAAARRLAVRLPLTPCDPHDEPVVYPARAPRPLCPWAYPGRWSAGQPLVQGMKVAFTGPGAEPRELLMARAARAGLDVMNAVSGRTSLLVTDLPAPTATGAAPDDGGEATVKRRAAARFGTAVVSEAEFAALLGDVAAGVPRQAPPVEPPRVAPPGPLAGRCYLVVGGSAAEAAEVRARIGTLGGIAAVDVTARVTHLVALPGAEDDARWPRLQALGLHGCDPLTLAPRHRDPARTGPTQPPHAPATPAPVADDATAPWAGDDAARPGGEAVVLTRGAEADLTPECPQWTVSVRGPDGSTVDVLAFLADTEDQVRADADFVHRHAPAAADGAVELTRDTPHEVLVELRPGRMPPDVSRVAIAAVRPEGESGPIEVVVRDDAGAVRARATLDAVPPGRGVLLAHVDRRGALWRFRAVGRGFVDGAEGLMAFHGISW</sequence>
<dbReference type="InterPro" id="IPR036397">
    <property type="entry name" value="RNaseH_sf"/>
</dbReference>
<keyword evidence="3" id="KW-0269">Exonuclease</keyword>
<dbReference type="SUPFAM" id="SSF53098">
    <property type="entry name" value="Ribonuclease H-like"/>
    <property type="match status" value="1"/>
</dbReference>
<dbReference type="GO" id="GO:0005829">
    <property type="term" value="C:cytosol"/>
    <property type="evidence" value="ECO:0007669"/>
    <property type="project" value="TreeGrafter"/>
</dbReference>